<dbReference type="HAMAP" id="MF_00527">
    <property type="entry name" value="3MGH"/>
    <property type="match status" value="1"/>
</dbReference>
<dbReference type="NCBIfam" id="TIGR00567">
    <property type="entry name" value="3mg"/>
    <property type="match status" value="1"/>
</dbReference>
<evidence type="ECO:0000313" key="6">
    <source>
        <dbReference type="EMBL" id="MTB71770.1"/>
    </source>
</evidence>
<dbReference type="GO" id="GO:0003677">
    <property type="term" value="F:DNA binding"/>
    <property type="evidence" value="ECO:0007669"/>
    <property type="project" value="InterPro"/>
</dbReference>
<evidence type="ECO:0000313" key="7">
    <source>
        <dbReference type="Proteomes" id="UP000431092"/>
    </source>
</evidence>
<dbReference type="PANTHER" id="PTHR10429">
    <property type="entry name" value="DNA-3-METHYLADENINE GLYCOSYLASE"/>
    <property type="match status" value="1"/>
</dbReference>
<dbReference type="InterPro" id="IPR011034">
    <property type="entry name" value="Formyl_transferase-like_C_sf"/>
</dbReference>
<dbReference type="PANTHER" id="PTHR10429:SF0">
    <property type="entry name" value="DNA-3-METHYLADENINE GLYCOSYLASE"/>
    <property type="match status" value="1"/>
</dbReference>
<accession>A0A6I3IP60</accession>
<dbReference type="Proteomes" id="UP000431092">
    <property type="component" value="Unassembled WGS sequence"/>
</dbReference>
<evidence type="ECO:0000256" key="3">
    <source>
        <dbReference type="ARBA" id="ARBA00022801"/>
    </source>
</evidence>
<dbReference type="RefSeq" id="WP_154593066.1">
    <property type="nucleotide sequence ID" value="NZ_WLVL01000023.1"/>
</dbReference>
<dbReference type="SUPFAM" id="SSF50486">
    <property type="entry name" value="FMT C-terminal domain-like"/>
    <property type="match status" value="1"/>
</dbReference>
<dbReference type="InterPro" id="IPR003180">
    <property type="entry name" value="MPG"/>
</dbReference>
<dbReference type="CDD" id="cd00540">
    <property type="entry name" value="AAG"/>
    <property type="match status" value="1"/>
</dbReference>
<dbReference type="GO" id="GO:0003905">
    <property type="term" value="F:alkylbase DNA N-glycosylase activity"/>
    <property type="evidence" value="ECO:0007669"/>
    <property type="project" value="InterPro"/>
</dbReference>
<protein>
    <recommendedName>
        <fullName evidence="5">Putative 3-methyladenine DNA glycosylase</fullName>
        <ecNumber evidence="5">3.2.2.-</ecNumber>
    </recommendedName>
</protein>
<dbReference type="InterPro" id="IPR036995">
    <property type="entry name" value="MPG_sf"/>
</dbReference>
<dbReference type="AlphaFoldDB" id="A0A6I3IP60"/>
<evidence type="ECO:0000256" key="2">
    <source>
        <dbReference type="ARBA" id="ARBA00022763"/>
    </source>
</evidence>
<organism evidence="6 7">
    <name type="scientific">Arsenicicoccus cauae</name>
    <dbReference type="NCBI Taxonomy" id="2663847"/>
    <lineage>
        <taxon>Bacteria</taxon>
        <taxon>Bacillati</taxon>
        <taxon>Actinomycetota</taxon>
        <taxon>Actinomycetes</taxon>
        <taxon>Micrococcales</taxon>
        <taxon>Intrasporangiaceae</taxon>
        <taxon>Arsenicicoccus</taxon>
    </lineage>
</organism>
<dbReference type="EC" id="3.2.2.-" evidence="5"/>
<dbReference type="NCBIfam" id="NF002003">
    <property type="entry name" value="PRK00802.1-3"/>
    <property type="match status" value="1"/>
</dbReference>
<evidence type="ECO:0000256" key="1">
    <source>
        <dbReference type="ARBA" id="ARBA00009232"/>
    </source>
</evidence>
<reference evidence="6 7" key="1">
    <citation type="submission" date="2019-11" db="EMBL/GenBank/DDBJ databases">
        <title>Whole genome sequencing identifies a novel species of the genus Arsenicicoccus isolated from human blood.</title>
        <authorList>
            <person name="Jeong J.H."/>
            <person name="Kweon O.J."/>
            <person name="Kim H.R."/>
            <person name="Kim T.-H."/>
            <person name="Ha S.-M."/>
            <person name="Lee M.-K."/>
        </authorList>
    </citation>
    <scope>NUCLEOTIDE SEQUENCE [LARGE SCALE GENOMIC DNA]</scope>
    <source>
        <strain evidence="6 7">MKL-02</strain>
    </source>
</reference>
<keyword evidence="3 5" id="KW-0378">Hydrolase</keyword>
<comment type="caution">
    <text evidence="6">The sequence shown here is derived from an EMBL/GenBank/DDBJ whole genome shotgun (WGS) entry which is preliminary data.</text>
</comment>
<evidence type="ECO:0000256" key="4">
    <source>
        <dbReference type="ARBA" id="ARBA00023204"/>
    </source>
</evidence>
<evidence type="ECO:0000256" key="5">
    <source>
        <dbReference type="HAMAP-Rule" id="MF_00527"/>
    </source>
</evidence>
<keyword evidence="4 5" id="KW-0234">DNA repair</keyword>
<keyword evidence="7" id="KW-1185">Reference proteome</keyword>
<comment type="similarity">
    <text evidence="1 5">Belongs to the DNA glycosylase MPG family.</text>
</comment>
<dbReference type="Gene3D" id="3.10.300.10">
    <property type="entry name" value="Methylpurine-DNA glycosylase (MPG)"/>
    <property type="match status" value="1"/>
</dbReference>
<gene>
    <name evidence="6" type="ORF">GGG17_07255</name>
</gene>
<dbReference type="EMBL" id="WLVL01000023">
    <property type="protein sequence ID" value="MTB71770.1"/>
    <property type="molecule type" value="Genomic_DNA"/>
</dbReference>
<name>A0A6I3IP60_9MICO</name>
<keyword evidence="6" id="KW-0326">Glycosidase</keyword>
<keyword evidence="2 5" id="KW-0227">DNA damage</keyword>
<sequence length="205" mass="22130">MLTREFFARPVLEVAPDLLGCVLWHGPVGLRLTEVEAYAGQRDPGSHAFRGPTPRTEVMFGEAGHLYVYLSYGMHHAVNVVCGPIGEASAVLLRAGEVVAGHDQVAERRSGIRPRDLARGPGRLTKALGLDLGHHGLDLLDPAAAVRLVPGTLDPEAGMIRTGPRVGVSGPGGDGDRFPWRYWLADEPTVSAYRPAVVRRRPPRL</sequence>
<dbReference type="GO" id="GO:0006284">
    <property type="term" value="P:base-excision repair"/>
    <property type="evidence" value="ECO:0007669"/>
    <property type="project" value="InterPro"/>
</dbReference>
<dbReference type="Pfam" id="PF02245">
    <property type="entry name" value="Pur_DNA_glyco"/>
    <property type="match status" value="1"/>
</dbReference>
<proteinExistence type="inferred from homology"/>